<dbReference type="GO" id="GO:1902201">
    <property type="term" value="P:negative regulation of bacterial-type flagellum-dependent cell motility"/>
    <property type="evidence" value="ECO:0007669"/>
    <property type="project" value="TreeGrafter"/>
</dbReference>
<evidence type="ECO:0000313" key="2">
    <source>
        <dbReference type="EMBL" id="KKQ91696.1"/>
    </source>
</evidence>
<name>A0A0G0PQS1_9BACT</name>
<dbReference type="PANTHER" id="PTHR45138:SF9">
    <property type="entry name" value="DIGUANYLATE CYCLASE DGCM-RELATED"/>
    <property type="match status" value="1"/>
</dbReference>
<dbReference type="NCBIfam" id="TIGR00254">
    <property type="entry name" value="GGDEF"/>
    <property type="match status" value="1"/>
</dbReference>
<reference evidence="2 3" key="1">
    <citation type="journal article" date="2015" name="Nature">
        <title>rRNA introns, odd ribosomes, and small enigmatic genomes across a large radiation of phyla.</title>
        <authorList>
            <person name="Brown C.T."/>
            <person name="Hug L.A."/>
            <person name="Thomas B.C."/>
            <person name="Sharon I."/>
            <person name="Castelle C.J."/>
            <person name="Singh A."/>
            <person name="Wilkins M.J."/>
            <person name="Williams K.H."/>
            <person name="Banfield J.F."/>
        </authorList>
    </citation>
    <scope>NUCLEOTIDE SEQUENCE [LARGE SCALE GENOMIC DNA]</scope>
</reference>
<sequence>MSEKTNLPAGSELLSRKDHHRARVDRIFDGLKDGTFNEEQVRKMLTGMLTIADLKGSQDNVMKMPNRSEFDKKVQKLVDEGVEFGFIIADIDHFKDFNDKYGHGVGDIVLALVGNSLKESLREGDFIARWGGEEIGILGFFKNEKELKEISERLRIKIAGIDHFTVSHEVIPGITVSLGAGIFKSGKFEDFFQKVDGKLYEAKKAGRNQVRIIESENV</sequence>
<dbReference type="STRING" id="1618572.UT17_C0004G0044"/>
<evidence type="ECO:0000313" key="3">
    <source>
        <dbReference type="Proteomes" id="UP000034774"/>
    </source>
</evidence>
<dbReference type="InterPro" id="IPR050469">
    <property type="entry name" value="Diguanylate_Cyclase"/>
</dbReference>
<dbReference type="CDD" id="cd01949">
    <property type="entry name" value="GGDEF"/>
    <property type="match status" value="1"/>
</dbReference>
<dbReference type="InterPro" id="IPR043128">
    <property type="entry name" value="Rev_trsase/Diguanyl_cyclase"/>
</dbReference>
<dbReference type="AlphaFoldDB" id="A0A0G0PQS1"/>
<organism evidence="2 3">
    <name type="scientific">Candidatus Woesebacteria bacterium GW2011_GWB1_39_10</name>
    <dbReference type="NCBI Taxonomy" id="1618572"/>
    <lineage>
        <taxon>Bacteria</taxon>
        <taxon>Candidatus Woeseibacteriota</taxon>
    </lineage>
</organism>
<dbReference type="SUPFAM" id="SSF55073">
    <property type="entry name" value="Nucleotide cyclase"/>
    <property type="match status" value="1"/>
</dbReference>
<dbReference type="Pfam" id="PF00990">
    <property type="entry name" value="GGDEF"/>
    <property type="match status" value="1"/>
</dbReference>
<dbReference type="Proteomes" id="UP000034774">
    <property type="component" value="Unassembled WGS sequence"/>
</dbReference>
<gene>
    <name evidence="2" type="ORF">UT17_C0004G0044</name>
</gene>
<dbReference type="SMART" id="SM00267">
    <property type="entry name" value="GGDEF"/>
    <property type="match status" value="1"/>
</dbReference>
<evidence type="ECO:0000259" key="1">
    <source>
        <dbReference type="PROSITE" id="PS50887"/>
    </source>
</evidence>
<dbReference type="GO" id="GO:0005886">
    <property type="term" value="C:plasma membrane"/>
    <property type="evidence" value="ECO:0007669"/>
    <property type="project" value="TreeGrafter"/>
</dbReference>
<dbReference type="GO" id="GO:0043709">
    <property type="term" value="P:cell adhesion involved in single-species biofilm formation"/>
    <property type="evidence" value="ECO:0007669"/>
    <property type="project" value="TreeGrafter"/>
</dbReference>
<dbReference type="Gene3D" id="3.30.70.270">
    <property type="match status" value="1"/>
</dbReference>
<dbReference type="InterPro" id="IPR029787">
    <property type="entry name" value="Nucleotide_cyclase"/>
</dbReference>
<dbReference type="EMBL" id="LBVU01000004">
    <property type="protein sequence ID" value="KKQ91696.1"/>
    <property type="molecule type" value="Genomic_DNA"/>
</dbReference>
<proteinExistence type="predicted"/>
<dbReference type="InterPro" id="IPR000160">
    <property type="entry name" value="GGDEF_dom"/>
</dbReference>
<dbReference type="GO" id="GO:0052621">
    <property type="term" value="F:diguanylate cyclase activity"/>
    <property type="evidence" value="ECO:0007669"/>
    <property type="project" value="TreeGrafter"/>
</dbReference>
<feature type="domain" description="GGDEF" evidence="1">
    <location>
        <begin position="82"/>
        <end position="215"/>
    </location>
</feature>
<accession>A0A0G0PQS1</accession>
<protein>
    <submittedName>
        <fullName evidence="2">Diguanylate cyclase</fullName>
    </submittedName>
</protein>
<dbReference type="PROSITE" id="PS50887">
    <property type="entry name" value="GGDEF"/>
    <property type="match status" value="1"/>
</dbReference>
<comment type="caution">
    <text evidence="2">The sequence shown here is derived from an EMBL/GenBank/DDBJ whole genome shotgun (WGS) entry which is preliminary data.</text>
</comment>
<dbReference type="PANTHER" id="PTHR45138">
    <property type="entry name" value="REGULATORY COMPONENTS OF SENSORY TRANSDUCTION SYSTEM"/>
    <property type="match status" value="1"/>
</dbReference>